<dbReference type="PANTHER" id="PTHR35391">
    <property type="entry name" value="C2H2-TYPE DOMAIN-CONTAINING PROTEIN-RELATED"/>
    <property type="match status" value="1"/>
</dbReference>
<feature type="compositionally biased region" description="Basic residues" evidence="1">
    <location>
        <begin position="85"/>
        <end position="99"/>
    </location>
</feature>
<organism evidence="3 4">
    <name type="scientific">Clonostachys solani</name>
    <dbReference type="NCBI Taxonomy" id="160281"/>
    <lineage>
        <taxon>Eukaryota</taxon>
        <taxon>Fungi</taxon>
        <taxon>Dikarya</taxon>
        <taxon>Ascomycota</taxon>
        <taxon>Pezizomycotina</taxon>
        <taxon>Sordariomycetes</taxon>
        <taxon>Hypocreomycetidae</taxon>
        <taxon>Hypocreales</taxon>
        <taxon>Bionectriaceae</taxon>
        <taxon>Clonostachys</taxon>
    </lineage>
</organism>
<gene>
    <name evidence="3" type="ORF">CSOL1703_00009988</name>
</gene>
<name>A0A9N9YXM9_9HYPO</name>
<evidence type="ECO:0000259" key="2">
    <source>
        <dbReference type="Pfam" id="PF20233"/>
    </source>
</evidence>
<dbReference type="InterPro" id="IPR046497">
    <property type="entry name" value="DUF6590"/>
</dbReference>
<comment type="caution">
    <text evidence="3">The sequence shown here is derived from an EMBL/GenBank/DDBJ whole genome shotgun (WGS) entry which is preliminary data.</text>
</comment>
<proteinExistence type="predicted"/>
<evidence type="ECO:0000313" key="3">
    <source>
        <dbReference type="EMBL" id="CAH0044249.1"/>
    </source>
</evidence>
<reference evidence="3" key="1">
    <citation type="submission" date="2021-10" db="EMBL/GenBank/DDBJ databases">
        <authorList>
            <person name="Piombo E."/>
        </authorList>
    </citation>
    <scope>NUCLEOTIDE SEQUENCE</scope>
</reference>
<keyword evidence="4" id="KW-1185">Reference proteome</keyword>
<evidence type="ECO:0000313" key="4">
    <source>
        <dbReference type="Proteomes" id="UP000775872"/>
    </source>
</evidence>
<dbReference type="Pfam" id="PF20233">
    <property type="entry name" value="DUF6590"/>
    <property type="match status" value="1"/>
</dbReference>
<sequence length="437" mass="49289">MGKHSHRWTEWTDWQWSQHDQTYIRTRWNEKGDAQTQYHDETPRTENEDAVSQVAQGLANVQLSPHDESVGVEEEYTTEPESKSKSKSKGKGKSHKGKSRAHDDDQSASQAYQAYNTVDDQSAYGQTGYGHAAYGQEYGQTDDTQASTYPSADASADAYGDYQGHDYQQTSNYTTADYTTAADYQSAGYQTTGYQTGAYQYGEASGNTEWNDGGPEETGNTVTTDPAYMQRQQQWQSYGYGTHIESDADTAVAEQPNTYQSEYLDNRYAVQPSSKFRAGEIFKVFWSEPKGKKIPSLSGREESVSHLGELVHTGFRRFIVIANDQGHCTCVPILTYESKACTKKGVKPDRHGIIHDERKKAKSLNSEPALGFKPVRAQMTEPMETLAKESRVNYSKPSTIEHNALVLFIGRIHPDDFSIVKKAYSRCWERKNHHHRK</sequence>
<dbReference type="EMBL" id="CABFOC020000005">
    <property type="protein sequence ID" value="CAH0044249.1"/>
    <property type="molecule type" value="Genomic_DNA"/>
</dbReference>
<feature type="compositionally biased region" description="Polar residues" evidence="1">
    <location>
        <begin position="53"/>
        <end position="63"/>
    </location>
</feature>
<accession>A0A9N9YXM9</accession>
<dbReference type="PANTHER" id="PTHR35391:SF5">
    <property type="entry name" value="DUF6590 DOMAIN-CONTAINING PROTEIN"/>
    <property type="match status" value="1"/>
</dbReference>
<feature type="domain" description="DUF6590" evidence="2">
    <location>
        <begin position="274"/>
        <end position="420"/>
    </location>
</feature>
<dbReference type="OrthoDB" id="3559580at2759"/>
<dbReference type="Proteomes" id="UP000775872">
    <property type="component" value="Unassembled WGS sequence"/>
</dbReference>
<dbReference type="AlphaFoldDB" id="A0A9N9YXM9"/>
<protein>
    <recommendedName>
        <fullName evidence="2">DUF6590 domain-containing protein</fullName>
    </recommendedName>
</protein>
<feature type="compositionally biased region" description="Basic and acidic residues" evidence="1">
    <location>
        <begin position="32"/>
        <end position="47"/>
    </location>
</feature>
<feature type="region of interest" description="Disordered" evidence="1">
    <location>
        <begin position="32"/>
        <end position="109"/>
    </location>
</feature>
<evidence type="ECO:0000256" key="1">
    <source>
        <dbReference type="SAM" id="MobiDB-lite"/>
    </source>
</evidence>